<dbReference type="PANTHER" id="PTHR22642:SF2">
    <property type="entry name" value="PROTEIN LONG AFTER FAR-RED 3"/>
    <property type="match status" value="1"/>
</dbReference>
<evidence type="ECO:0000313" key="3">
    <source>
        <dbReference type="EMBL" id="AMO69138.1"/>
    </source>
</evidence>
<dbReference type="Gene3D" id="3.10.310.70">
    <property type="match status" value="1"/>
</dbReference>
<dbReference type="Proteomes" id="UP000074119">
    <property type="component" value="Chromosome"/>
</dbReference>
<dbReference type="InterPro" id="IPR032466">
    <property type="entry name" value="Metal_Hydrolase"/>
</dbReference>
<dbReference type="InterPro" id="IPR033932">
    <property type="entry name" value="YtcJ-like"/>
</dbReference>
<sequence>MNSQLGFNMKKIVVGLLVFILLLAAVVLSVGYYYLRGATPALPPLQLFIHGQILTMDNSNRVVSAMAVRGERIEALGSNDEILALRQAGTVVYDLKGKTLLPGFIDAHGHFPGTGLSAVGSDLSSPPLGAVRSISDIQQYLAEAAKTGKDEDWLFGFGYDDSLLLEKRHPNRHDLDAVSTTRPIYLMHSSGHLAVVNTAGLRRAGINAETSDPEGGVIVREDNSTQPSGLLLEHATDLVAAQAMDFSGLDFLAMVDAARDQYLAAGVTTIQSGGVDSRLLNGLYWLSKLQRIPQRVLVWPLADKVEAELNSGALSLDDFQSDTFAASAIKIIVDGSIQGYTAFLSEPYYQQQTGSTDPAYRGFSRYKQDELNAQVKNLHCKNYQLALHGNGDAAIDMVLTAIEYAQQACPRADARPILVHGQMARADQITRMKQQGITPSFFSAHTYFWGDRHRDQFLGPERGARISPLAEAVAEDLRFTVHLDSPVVPMDMARLLWTSVTRQTRSGEVLGADQRINTLQALRAVTIDAAWQSFKEQDIGSLEVGKFADLVLLDRSPLASEDNLLNFKVDQVWIAGRCYFQRGRNECDVISNESR</sequence>
<protein>
    <recommendedName>
        <fullName evidence="2">Amidohydrolase 3 domain-containing protein</fullName>
    </recommendedName>
</protein>
<dbReference type="Gene3D" id="3.20.20.140">
    <property type="entry name" value="Metal-dependent hydrolases"/>
    <property type="match status" value="1"/>
</dbReference>
<keyword evidence="1" id="KW-0472">Membrane</keyword>
<keyword evidence="1" id="KW-1133">Transmembrane helix</keyword>
<keyword evidence="1" id="KW-0812">Transmembrane</keyword>
<name>A0A127M7F6_9GAMM</name>
<evidence type="ECO:0000259" key="2">
    <source>
        <dbReference type="Pfam" id="PF07969"/>
    </source>
</evidence>
<dbReference type="STRING" id="1470434.AZF00_12850"/>
<evidence type="ECO:0000256" key="1">
    <source>
        <dbReference type="SAM" id="Phobius"/>
    </source>
</evidence>
<dbReference type="CDD" id="cd01300">
    <property type="entry name" value="YtcJ_like"/>
    <property type="match status" value="1"/>
</dbReference>
<dbReference type="SUPFAM" id="SSF51556">
    <property type="entry name" value="Metallo-dependent hydrolases"/>
    <property type="match status" value="1"/>
</dbReference>
<feature type="transmembrane region" description="Helical" evidence="1">
    <location>
        <begin position="12"/>
        <end position="35"/>
    </location>
</feature>
<evidence type="ECO:0000313" key="4">
    <source>
        <dbReference type="Proteomes" id="UP000074119"/>
    </source>
</evidence>
<dbReference type="AlphaFoldDB" id="A0A127M7F6"/>
<dbReference type="KEGG" id="zal:AZF00_12850"/>
<dbReference type="Pfam" id="PF07969">
    <property type="entry name" value="Amidohydro_3"/>
    <property type="match status" value="1"/>
</dbReference>
<proteinExistence type="predicted"/>
<dbReference type="InterPro" id="IPR011059">
    <property type="entry name" value="Metal-dep_hydrolase_composite"/>
</dbReference>
<gene>
    <name evidence="3" type="ORF">AZF00_12850</name>
</gene>
<feature type="domain" description="Amidohydrolase 3" evidence="2">
    <location>
        <begin position="92"/>
        <end position="578"/>
    </location>
</feature>
<dbReference type="Gene3D" id="2.30.40.10">
    <property type="entry name" value="Urease, subunit C, domain 1"/>
    <property type="match status" value="1"/>
</dbReference>
<dbReference type="SUPFAM" id="SSF51338">
    <property type="entry name" value="Composite domain of metallo-dependent hydrolases"/>
    <property type="match status" value="1"/>
</dbReference>
<dbReference type="EMBL" id="CP014544">
    <property type="protein sequence ID" value="AMO69138.1"/>
    <property type="molecule type" value="Genomic_DNA"/>
</dbReference>
<accession>A0A127M7F6</accession>
<organism evidence="3 4">
    <name type="scientific">Zhongshania aliphaticivorans</name>
    <dbReference type="NCBI Taxonomy" id="1470434"/>
    <lineage>
        <taxon>Bacteria</taxon>
        <taxon>Pseudomonadati</taxon>
        <taxon>Pseudomonadota</taxon>
        <taxon>Gammaproteobacteria</taxon>
        <taxon>Cellvibrionales</taxon>
        <taxon>Spongiibacteraceae</taxon>
        <taxon>Zhongshania</taxon>
    </lineage>
</organism>
<dbReference type="InterPro" id="IPR013108">
    <property type="entry name" value="Amidohydro_3"/>
</dbReference>
<dbReference type="PANTHER" id="PTHR22642">
    <property type="entry name" value="IMIDAZOLONEPROPIONASE"/>
    <property type="match status" value="1"/>
</dbReference>
<dbReference type="GO" id="GO:0016810">
    <property type="term" value="F:hydrolase activity, acting on carbon-nitrogen (but not peptide) bonds"/>
    <property type="evidence" value="ECO:0007669"/>
    <property type="project" value="InterPro"/>
</dbReference>
<reference evidence="3 4" key="1">
    <citation type="submission" date="2015-12" db="EMBL/GenBank/DDBJ databases">
        <authorList>
            <person name="Shamseldin A."/>
            <person name="Moawad H."/>
            <person name="Abd El-Rahim W.M."/>
            <person name="Sadowsky M.J."/>
        </authorList>
    </citation>
    <scope>NUCLEOTIDE SEQUENCE [LARGE SCALE GENOMIC DNA]</scope>
    <source>
        <strain evidence="3 4">SM2</strain>
    </source>
</reference>